<dbReference type="GO" id="GO:0003677">
    <property type="term" value="F:DNA binding"/>
    <property type="evidence" value="ECO:0007669"/>
    <property type="project" value="UniProtKB-KW"/>
</dbReference>
<accession>A0A6P1DH84</accession>
<dbReference type="EMBL" id="JAAGUX010000064">
    <property type="protein sequence ID" value="NEW58768.1"/>
    <property type="molecule type" value="Genomic_DNA"/>
</dbReference>
<dbReference type="SUPFAM" id="SSF46785">
    <property type="entry name" value="Winged helix' DNA-binding domain"/>
    <property type="match status" value="1"/>
</dbReference>
<evidence type="ECO:0000313" key="7">
    <source>
        <dbReference type="Proteomes" id="UP000468928"/>
    </source>
</evidence>
<dbReference type="GO" id="GO:0003700">
    <property type="term" value="F:DNA-binding transcription factor activity"/>
    <property type="evidence" value="ECO:0007669"/>
    <property type="project" value="InterPro"/>
</dbReference>
<dbReference type="Gene3D" id="1.10.10.10">
    <property type="entry name" value="Winged helix-like DNA-binding domain superfamily/Winged helix DNA-binding domain"/>
    <property type="match status" value="1"/>
</dbReference>
<evidence type="ECO:0000256" key="2">
    <source>
        <dbReference type="ARBA" id="ARBA00023125"/>
    </source>
</evidence>
<evidence type="ECO:0000259" key="4">
    <source>
        <dbReference type="PROSITE" id="PS50987"/>
    </source>
</evidence>
<evidence type="ECO:0000313" key="5">
    <source>
        <dbReference type="EMBL" id="NEW47732.1"/>
    </source>
</evidence>
<feature type="domain" description="HTH arsR-type" evidence="4">
    <location>
        <begin position="1"/>
        <end position="91"/>
    </location>
</feature>
<dbReference type="Proteomes" id="UP000470876">
    <property type="component" value="Unassembled WGS sequence"/>
</dbReference>
<dbReference type="PROSITE" id="PS50987">
    <property type="entry name" value="HTH_ARSR_2"/>
    <property type="match status" value="1"/>
</dbReference>
<dbReference type="InterPro" id="IPR051081">
    <property type="entry name" value="HTH_MetalResp_TranReg"/>
</dbReference>
<dbReference type="InterPro" id="IPR001845">
    <property type="entry name" value="HTH_ArsR_DNA-bd_dom"/>
</dbReference>
<gene>
    <name evidence="5" type="ORF">GV789_25315</name>
    <name evidence="6" type="ORF">GV794_24470</name>
</gene>
<proteinExistence type="predicted"/>
<sequence>MAANGVRAIEALADPTRRAIFEALPHAQRSVGDLAADVGVSSSAVSQHLRVLREARLVMMRPDGNRRLYFLDPRGLADARDYVERFWPSAMAAYSAAVHTARLEEEGPQPTRR</sequence>
<name>A0A6P1DH84_9NOCA</name>
<dbReference type="CDD" id="cd00090">
    <property type="entry name" value="HTH_ARSR"/>
    <property type="match status" value="1"/>
</dbReference>
<dbReference type="PANTHER" id="PTHR33154:SF33">
    <property type="entry name" value="TRANSCRIPTIONAL REPRESSOR SDPR"/>
    <property type="match status" value="1"/>
</dbReference>
<dbReference type="PANTHER" id="PTHR33154">
    <property type="entry name" value="TRANSCRIPTIONAL REGULATOR, ARSR FAMILY"/>
    <property type="match status" value="1"/>
</dbReference>
<keyword evidence="8" id="KW-1185">Reference proteome</keyword>
<dbReference type="RefSeq" id="WP_163823949.1">
    <property type="nucleotide sequence ID" value="NZ_JAAGUX010000064.1"/>
</dbReference>
<comment type="caution">
    <text evidence="5">The sequence shown here is derived from an EMBL/GenBank/DDBJ whole genome shotgun (WGS) entry which is preliminary data.</text>
</comment>
<dbReference type="InterPro" id="IPR011991">
    <property type="entry name" value="ArsR-like_HTH"/>
</dbReference>
<dbReference type="AlphaFoldDB" id="A0A6P1DH84"/>
<keyword evidence="3" id="KW-0804">Transcription</keyword>
<evidence type="ECO:0000256" key="3">
    <source>
        <dbReference type="ARBA" id="ARBA00023163"/>
    </source>
</evidence>
<dbReference type="Proteomes" id="UP000468928">
    <property type="component" value="Unassembled WGS sequence"/>
</dbReference>
<dbReference type="InterPro" id="IPR036388">
    <property type="entry name" value="WH-like_DNA-bd_sf"/>
</dbReference>
<dbReference type="InterPro" id="IPR036390">
    <property type="entry name" value="WH_DNA-bd_sf"/>
</dbReference>
<evidence type="ECO:0000313" key="6">
    <source>
        <dbReference type="EMBL" id="NEW58768.1"/>
    </source>
</evidence>
<dbReference type="PRINTS" id="PR00778">
    <property type="entry name" value="HTHARSR"/>
</dbReference>
<evidence type="ECO:0000313" key="8">
    <source>
        <dbReference type="Proteomes" id="UP000470876"/>
    </source>
</evidence>
<evidence type="ECO:0000256" key="1">
    <source>
        <dbReference type="ARBA" id="ARBA00023015"/>
    </source>
</evidence>
<dbReference type="SMART" id="SM00418">
    <property type="entry name" value="HTH_ARSR"/>
    <property type="match status" value="1"/>
</dbReference>
<keyword evidence="1" id="KW-0805">Transcription regulation</keyword>
<reference evidence="7 8" key="1">
    <citation type="submission" date="2020-01" db="EMBL/GenBank/DDBJ databases">
        <title>Genetics and antimicrobial susceptibilities of Nocardia species isolated from the soil; a comparison with species isolated from humans.</title>
        <authorList>
            <person name="Carrasco G."/>
            <person name="Monzon S."/>
            <person name="Sansegundo M."/>
            <person name="Garcia E."/>
            <person name="Garrido N."/>
            <person name="Medina M.J."/>
            <person name="Villalon P."/>
            <person name="Ramirez-Arocha A.C."/>
            <person name="Jimenez P."/>
            <person name="Cuesta I."/>
            <person name="Valdezate S."/>
        </authorList>
    </citation>
    <scope>NUCLEOTIDE SEQUENCE [LARGE SCALE GENOMIC DNA]</scope>
    <source>
        <strain evidence="5 7">CNM20110639</strain>
        <strain evidence="6 8">CNM20110649</strain>
    </source>
</reference>
<organism evidence="5 7">
    <name type="scientific">Nocardia cyriacigeorgica</name>
    <dbReference type="NCBI Taxonomy" id="135487"/>
    <lineage>
        <taxon>Bacteria</taxon>
        <taxon>Bacillati</taxon>
        <taxon>Actinomycetota</taxon>
        <taxon>Actinomycetes</taxon>
        <taxon>Mycobacteriales</taxon>
        <taxon>Nocardiaceae</taxon>
        <taxon>Nocardia</taxon>
    </lineage>
</organism>
<keyword evidence="2" id="KW-0238">DNA-binding</keyword>
<protein>
    <submittedName>
        <fullName evidence="5">Winged helix-turn-helix transcriptional regulator</fullName>
    </submittedName>
</protein>
<dbReference type="Pfam" id="PF12840">
    <property type="entry name" value="HTH_20"/>
    <property type="match status" value="1"/>
</dbReference>
<dbReference type="EMBL" id="JAAGUZ010000099">
    <property type="protein sequence ID" value="NEW47732.1"/>
    <property type="molecule type" value="Genomic_DNA"/>
</dbReference>
<dbReference type="NCBIfam" id="NF033788">
    <property type="entry name" value="HTH_metalloreg"/>
    <property type="match status" value="1"/>
</dbReference>